<organism evidence="2 3">
    <name type="scientific">Cyanomargarita calcarea GSE-NOS-MK-12-04C</name>
    <dbReference type="NCBI Taxonomy" id="2839659"/>
    <lineage>
        <taxon>Bacteria</taxon>
        <taxon>Bacillati</taxon>
        <taxon>Cyanobacteriota</taxon>
        <taxon>Cyanophyceae</taxon>
        <taxon>Nostocales</taxon>
        <taxon>Cyanomargaritaceae</taxon>
        <taxon>Cyanomargarita</taxon>
    </lineage>
</organism>
<dbReference type="EMBL" id="JAHHGZ010000014">
    <property type="protein sequence ID" value="MBW4668657.1"/>
    <property type="molecule type" value="Genomic_DNA"/>
</dbReference>
<feature type="region of interest" description="Disordered" evidence="1">
    <location>
        <begin position="22"/>
        <end position="43"/>
    </location>
</feature>
<comment type="caution">
    <text evidence="2">The sequence shown here is derived from an EMBL/GenBank/DDBJ whole genome shotgun (WGS) entry which is preliminary data.</text>
</comment>
<evidence type="ECO:0000313" key="3">
    <source>
        <dbReference type="Proteomes" id="UP000729701"/>
    </source>
</evidence>
<accession>A0A951QMC9</accession>
<gene>
    <name evidence="2" type="ORF">KME60_14820</name>
</gene>
<evidence type="ECO:0000313" key="2">
    <source>
        <dbReference type="EMBL" id="MBW4668657.1"/>
    </source>
</evidence>
<dbReference type="PROSITE" id="PS51257">
    <property type="entry name" value="PROKAR_LIPOPROTEIN"/>
    <property type="match status" value="1"/>
</dbReference>
<evidence type="ECO:0008006" key="4">
    <source>
        <dbReference type="Google" id="ProtNLM"/>
    </source>
</evidence>
<name>A0A951QMC9_9CYAN</name>
<protein>
    <recommendedName>
        <fullName evidence="4">YtkA-like domain-containing protein</fullName>
    </recommendedName>
</protein>
<dbReference type="Proteomes" id="UP000729701">
    <property type="component" value="Unassembled WGS sequence"/>
</dbReference>
<dbReference type="AlphaFoldDB" id="A0A951QMC9"/>
<evidence type="ECO:0000256" key="1">
    <source>
        <dbReference type="SAM" id="MobiDB-lite"/>
    </source>
</evidence>
<proteinExistence type="predicted"/>
<reference evidence="2" key="1">
    <citation type="submission" date="2021-05" db="EMBL/GenBank/DDBJ databases">
        <authorList>
            <person name="Pietrasiak N."/>
            <person name="Ward R."/>
            <person name="Stajich J.E."/>
            <person name="Kurbessoian T."/>
        </authorList>
    </citation>
    <scope>NUCLEOTIDE SEQUENCE</scope>
    <source>
        <strain evidence="2">GSE-NOS-MK-12-04C</strain>
    </source>
</reference>
<sequence>MKHFISRITVVTTLFIATSCSSGVKSGMHQGENRTSQHKGHSIQAKLTVPKNVVANQPIPLAIDIQNSSDKAASNSDSFQQKQMHLIIVSDDLKFFDRIHPTYKGNGRFEINPSLPNPGGYTLFSDYKPSKQKEQVTIQKVSIPGKVPLPTELEKFSNTKILSNTKVNLSQAKPQAGKEVTLTFDFKEAANNQAIKDLQPYLGEKGHLVIIKSSSPLTTSDYIHAQARKDSPEGKVQFITSFPQSGTYKLWGQFNRNGKIITADFWVNVF</sequence>
<reference evidence="2" key="2">
    <citation type="journal article" date="2022" name="Microbiol. Resour. Announc.">
        <title>Metagenome Sequencing to Explore Phylogenomics of Terrestrial Cyanobacteria.</title>
        <authorList>
            <person name="Ward R.D."/>
            <person name="Stajich J.E."/>
            <person name="Johansen J.R."/>
            <person name="Huntemann M."/>
            <person name="Clum A."/>
            <person name="Foster B."/>
            <person name="Foster B."/>
            <person name="Roux S."/>
            <person name="Palaniappan K."/>
            <person name="Varghese N."/>
            <person name="Mukherjee S."/>
            <person name="Reddy T.B.K."/>
            <person name="Daum C."/>
            <person name="Copeland A."/>
            <person name="Chen I.A."/>
            <person name="Ivanova N.N."/>
            <person name="Kyrpides N.C."/>
            <person name="Shapiro N."/>
            <person name="Eloe-Fadrosh E.A."/>
            <person name="Pietrasiak N."/>
        </authorList>
    </citation>
    <scope>NUCLEOTIDE SEQUENCE</scope>
    <source>
        <strain evidence="2">GSE-NOS-MK-12-04C</strain>
    </source>
</reference>